<dbReference type="STRING" id="1423777.FD46_GL000704"/>
<dbReference type="PRINTS" id="PR00411">
    <property type="entry name" value="PNDRDTASEI"/>
</dbReference>
<dbReference type="PRINTS" id="PR00368">
    <property type="entry name" value="FADPNR"/>
</dbReference>
<dbReference type="PANTHER" id="PTHR42913">
    <property type="entry name" value="APOPTOSIS-INDUCING FACTOR 1"/>
    <property type="match status" value="1"/>
</dbReference>
<evidence type="ECO:0000313" key="7">
    <source>
        <dbReference type="EMBL" id="KRL05940.1"/>
    </source>
</evidence>
<dbReference type="RefSeq" id="WP_057895659.1">
    <property type="nucleotide sequence ID" value="NZ_AZEH01000020.1"/>
</dbReference>
<comment type="cofactor">
    <cofactor evidence="1">
        <name>FAD</name>
        <dbReference type="ChEBI" id="CHEBI:57692"/>
    </cofactor>
</comment>
<dbReference type="Proteomes" id="UP000051686">
    <property type="component" value="Unassembled WGS sequence"/>
</dbReference>
<evidence type="ECO:0000256" key="5">
    <source>
        <dbReference type="ARBA" id="ARBA00023002"/>
    </source>
</evidence>
<dbReference type="PATRIC" id="fig|1423777.3.peg.725"/>
<dbReference type="GO" id="GO:0003955">
    <property type="term" value="F:NAD(P)H dehydrogenase (quinone) activity"/>
    <property type="evidence" value="ECO:0007669"/>
    <property type="project" value="TreeGrafter"/>
</dbReference>
<comment type="similarity">
    <text evidence="2">Belongs to the NADH dehydrogenase family.</text>
</comment>
<dbReference type="SUPFAM" id="SSF51905">
    <property type="entry name" value="FAD/NAD(P)-binding domain"/>
    <property type="match status" value="2"/>
</dbReference>
<dbReference type="InterPro" id="IPR023753">
    <property type="entry name" value="FAD/NAD-binding_dom"/>
</dbReference>
<dbReference type="OrthoDB" id="9781621at2"/>
<keyword evidence="3" id="KW-0285">Flavoprotein</keyword>
<keyword evidence="8" id="KW-1185">Reference proteome</keyword>
<evidence type="ECO:0000256" key="1">
    <source>
        <dbReference type="ARBA" id="ARBA00001974"/>
    </source>
</evidence>
<evidence type="ECO:0000256" key="4">
    <source>
        <dbReference type="ARBA" id="ARBA00022827"/>
    </source>
</evidence>
<protein>
    <submittedName>
        <fullName evidence="7">Pyridine nucleotide-disulfide family oxidoreductase</fullName>
    </submittedName>
</protein>
<comment type="caution">
    <text evidence="7">The sequence shown here is derived from an EMBL/GenBank/DDBJ whole genome shotgun (WGS) entry which is preliminary data.</text>
</comment>
<gene>
    <name evidence="7" type="ORF">FD46_GL000704</name>
</gene>
<dbReference type="Gene3D" id="3.50.50.100">
    <property type="match status" value="1"/>
</dbReference>
<keyword evidence="5" id="KW-0560">Oxidoreductase</keyword>
<sequence>MKEIVILGAGYAGLRALHYLQAAKGDFHITLVDRNDYHYEATDLHEVAAGTQPKEKITYPIRDVVKDSVTTFVQATVEKIDRESQKIELENGNEISYDYLVVSLGFRSESFGIPGVEENALEMVDVPSAEKVYQHIVSQMKDYAKTKKAADLKIVVCGAGFTGIELLGALSDKRAAFAKIAGVDQERIELFCVEAVTRLLPMFDEKLADYGITSLRNWGVKFLTGKPIKAIKPGIVVYQNDKDTGATRELLANTIIWTTGVSGSHVMDVSNFSQKRGRVMVKGNLTDPDYSNVYIVGDVSAVMNKENNRPYPTTAQIALRMGEYAAKNILANLNGEKMDEFTFKSLGSVASIGNTHAFGVVGNSSVKGFPASFLKKIIMDRSLFETGGVKEVLSKGRFDLYH</sequence>
<proteinExistence type="inferred from homology"/>
<evidence type="ECO:0000256" key="3">
    <source>
        <dbReference type="ARBA" id="ARBA00022630"/>
    </source>
</evidence>
<dbReference type="GO" id="GO:0019646">
    <property type="term" value="P:aerobic electron transport chain"/>
    <property type="evidence" value="ECO:0007669"/>
    <property type="project" value="TreeGrafter"/>
</dbReference>
<dbReference type="EMBL" id="AZEH01000020">
    <property type="protein sequence ID" value="KRL05940.1"/>
    <property type="molecule type" value="Genomic_DNA"/>
</dbReference>
<dbReference type="PANTHER" id="PTHR42913:SF3">
    <property type="entry name" value="64 KDA MITOCHONDRIAL NADH DEHYDROGENASE (EUROFUNG)"/>
    <property type="match status" value="1"/>
</dbReference>
<name>A0A0R1MJ21_9LACO</name>
<feature type="domain" description="FAD/NAD(P)-binding" evidence="6">
    <location>
        <begin position="3"/>
        <end position="322"/>
    </location>
</feature>
<evidence type="ECO:0000259" key="6">
    <source>
        <dbReference type="Pfam" id="PF07992"/>
    </source>
</evidence>
<organism evidence="7 8">
    <name type="scientific">Liquorilactobacillus oeni DSM 19972</name>
    <dbReference type="NCBI Taxonomy" id="1423777"/>
    <lineage>
        <taxon>Bacteria</taxon>
        <taxon>Bacillati</taxon>
        <taxon>Bacillota</taxon>
        <taxon>Bacilli</taxon>
        <taxon>Lactobacillales</taxon>
        <taxon>Lactobacillaceae</taxon>
        <taxon>Liquorilactobacillus</taxon>
    </lineage>
</organism>
<keyword evidence="4" id="KW-0274">FAD</keyword>
<reference evidence="7 8" key="1">
    <citation type="journal article" date="2015" name="Genome Announc.">
        <title>Expanding the biotechnology potential of lactobacilli through comparative genomics of 213 strains and associated genera.</title>
        <authorList>
            <person name="Sun Z."/>
            <person name="Harris H.M."/>
            <person name="McCann A."/>
            <person name="Guo C."/>
            <person name="Argimon S."/>
            <person name="Zhang W."/>
            <person name="Yang X."/>
            <person name="Jeffery I.B."/>
            <person name="Cooney J.C."/>
            <person name="Kagawa T.F."/>
            <person name="Liu W."/>
            <person name="Song Y."/>
            <person name="Salvetti E."/>
            <person name="Wrobel A."/>
            <person name="Rasinkangas P."/>
            <person name="Parkhill J."/>
            <person name="Rea M.C."/>
            <person name="O'Sullivan O."/>
            <person name="Ritari J."/>
            <person name="Douillard F.P."/>
            <person name="Paul Ross R."/>
            <person name="Yang R."/>
            <person name="Briner A.E."/>
            <person name="Felis G.E."/>
            <person name="de Vos W.M."/>
            <person name="Barrangou R."/>
            <person name="Klaenhammer T.R."/>
            <person name="Caufield P.W."/>
            <person name="Cui Y."/>
            <person name="Zhang H."/>
            <person name="O'Toole P.W."/>
        </authorList>
    </citation>
    <scope>NUCLEOTIDE SEQUENCE [LARGE SCALE GENOMIC DNA]</scope>
    <source>
        <strain evidence="7 8">DSM 19972</strain>
    </source>
</reference>
<dbReference type="AlphaFoldDB" id="A0A0R1MJ21"/>
<evidence type="ECO:0000256" key="2">
    <source>
        <dbReference type="ARBA" id="ARBA00005272"/>
    </source>
</evidence>
<accession>A0A0R1MJ21</accession>
<dbReference type="InterPro" id="IPR051169">
    <property type="entry name" value="NADH-Q_oxidoreductase"/>
</dbReference>
<evidence type="ECO:0000313" key="8">
    <source>
        <dbReference type="Proteomes" id="UP000051686"/>
    </source>
</evidence>
<dbReference type="Pfam" id="PF07992">
    <property type="entry name" value="Pyr_redox_2"/>
    <property type="match status" value="1"/>
</dbReference>
<dbReference type="InterPro" id="IPR036188">
    <property type="entry name" value="FAD/NAD-bd_sf"/>
</dbReference>